<organism evidence="2 3">
    <name type="scientific">Bifidobacterium animalis subsp. lactis CNCM I-2494</name>
    <dbReference type="NCBI Taxonomy" id="1042403"/>
    <lineage>
        <taxon>Bacteria</taxon>
        <taxon>Bacillati</taxon>
        <taxon>Actinomycetota</taxon>
        <taxon>Actinomycetes</taxon>
        <taxon>Bifidobacteriales</taxon>
        <taxon>Bifidobacteriaceae</taxon>
        <taxon>Bifidobacterium</taxon>
    </lineage>
</organism>
<evidence type="ECO:0000256" key="1">
    <source>
        <dbReference type="SAM" id="MobiDB-lite"/>
    </source>
</evidence>
<dbReference type="KEGG" id="bnm:BALAC2494_01259"/>
<dbReference type="EMBL" id="CP002915">
    <property type="protein sequence ID" value="AEK30950.1"/>
    <property type="molecule type" value="Genomic_DNA"/>
</dbReference>
<sequence>MCPPPCARRRAQPYVSPAYRLPMLSTCSVCQTLRCRLSQWYIESSRSKVWERGPKVASGGGAFSVEEVAYLKTLPAVADATRNRIIYTEEFKVDCVLRYAQGESPVQLFREAGLDPSLIGYKRIECAIARWRRQMNVAATTVKQPRGKRGNAVMADLRAPTHIDASFAPQAIGSRGDIRDVLIAQQVRRIDELERQVDELSRELRKLSAPHGDAGSDPMGASGETRA</sequence>
<evidence type="ECO:0000313" key="3">
    <source>
        <dbReference type="Proteomes" id="UP000008394"/>
    </source>
</evidence>
<evidence type="ECO:0000313" key="2">
    <source>
        <dbReference type="EMBL" id="AEK30950.1"/>
    </source>
</evidence>
<accession>A0A806FZU3</accession>
<protein>
    <submittedName>
        <fullName evidence="2">Uncharacterized protein</fullName>
    </submittedName>
</protein>
<reference evidence="2 3" key="1">
    <citation type="journal article" date="2011" name="J. Bacteriol.">
        <title>Genome Sequence of the Probiotic Strain Bifidobacterium animalis subsp. lactis CNCM I-2494.</title>
        <authorList>
            <person name="Chervaux C."/>
            <person name="Grimaldi C."/>
            <person name="Bolotin A."/>
            <person name="Quinquis B."/>
            <person name="Legrain-Raspaud S."/>
            <person name="van Hylckama Vlieg J.E."/>
            <person name="Denariaz G."/>
            <person name="Smokvina T."/>
        </authorList>
    </citation>
    <scope>NUCLEOTIDE SEQUENCE [LARGE SCALE GENOMIC DNA]</scope>
    <source>
        <strain evidence="2 3">CNCM I-2494</strain>
    </source>
</reference>
<dbReference type="AlphaFoldDB" id="A0A806FZU3"/>
<proteinExistence type="predicted"/>
<gene>
    <name evidence="2" type="ORF">BALAC2494_01259</name>
</gene>
<feature type="region of interest" description="Disordered" evidence="1">
    <location>
        <begin position="205"/>
        <end position="227"/>
    </location>
</feature>
<name>A0A806FZU3_BIFAN</name>
<dbReference type="Proteomes" id="UP000008394">
    <property type="component" value="Chromosome"/>
</dbReference>